<accession>A0A7J9SGF0</accession>
<protein>
    <submittedName>
        <fullName evidence="2">Uncharacterized protein</fullName>
    </submittedName>
</protein>
<evidence type="ECO:0000256" key="1">
    <source>
        <dbReference type="SAM" id="MobiDB-lite"/>
    </source>
</evidence>
<name>A0A7J9SGF0_9EURY</name>
<dbReference type="Proteomes" id="UP000546257">
    <property type="component" value="Unassembled WGS sequence"/>
</dbReference>
<organism evidence="2 3">
    <name type="scientific">Halobellus ruber</name>
    <dbReference type="NCBI Taxonomy" id="2761102"/>
    <lineage>
        <taxon>Archaea</taxon>
        <taxon>Methanobacteriati</taxon>
        <taxon>Methanobacteriota</taxon>
        <taxon>Stenosarchaea group</taxon>
        <taxon>Halobacteria</taxon>
        <taxon>Halobacteriales</taxon>
        <taxon>Haloferacaceae</taxon>
        <taxon>Halobellus</taxon>
    </lineage>
</organism>
<keyword evidence="3" id="KW-1185">Reference proteome</keyword>
<evidence type="ECO:0000313" key="2">
    <source>
        <dbReference type="EMBL" id="MBB6646020.1"/>
    </source>
</evidence>
<reference evidence="2 3" key="1">
    <citation type="submission" date="2020-08" db="EMBL/GenBank/DDBJ databases">
        <authorList>
            <person name="Seo M.-J."/>
        </authorList>
    </citation>
    <scope>NUCLEOTIDE SEQUENCE [LARGE SCALE GENOMIC DNA]</scope>
    <source>
        <strain evidence="2 3">MBLA0160</strain>
    </source>
</reference>
<dbReference type="InterPro" id="IPR019714">
    <property type="entry name" value="2-haloacid_dehalogenase_DehI"/>
</dbReference>
<feature type="compositionally biased region" description="Basic and acidic residues" evidence="1">
    <location>
        <begin position="1"/>
        <end position="12"/>
    </location>
</feature>
<dbReference type="EMBL" id="JACKXD010000002">
    <property type="protein sequence ID" value="MBB6646020.1"/>
    <property type="molecule type" value="Genomic_DNA"/>
</dbReference>
<feature type="region of interest" description="Disordered" evidence="1">
    <location>
        <begin position="1"/>
        <end position="21"/>
    </location>
</feature>
<dbReference type="RefSeq" id="WP_185192376.1">
    <property type="nucleotide sequence ID" value="NZ_JACKXD010000002.1"/>
</dbReference>
<dbReference type="Pfam" id="PF10778">
    <property type="entry name" value="DehI"/>
    <property type="match status" value="1"/>
</dbReference>
<gene>
    <name evidence="2" type="ORF">H5V44_06925</name>
</gene>
<dbReference type="GO" id="GO:0019120">
    <property type="term" value="F:hydrolase activity, acting on acid halide bonds, in C-halide compounds"/>
    <property type="evidence" value="ECO:0007669"/>
    <property type="project" value="InterPro"/>
</dbReference>
<dbReference type="AlphaFoldDB" id="A0A7J9SGF0"/>
<evidence type="ECO:0000313" key="3">
    <source>
        <dbReference type="Proteomes" id="UP000546257"/>
    </source>
</evidence>
<proteinExistence type="predicted"/>
<comment type="caution">
    <text evidence="2">The sequence shown here is derived from an EMBL/GenBank/DDBJ whole genome shotgun (WGS) entry which is preliminary data.</text>
</comment>
<sequence>MHQFDRPGRRANIDPTDQLAESDATGLQHGMCADIRTTFRGALVNSIRRALSADGPELTRCLRGQTRLAFEAREFAAFSLVFRDRIVSAVKARIPHHDPEDVDLDPAAFAELCGQRATFDVVAPRLAVLFSLAARRLDGRPVGTADAGEAAAAPFPAWLDPEGLILSAITT</sequence>